<dbReference type="Gene3D" id="2.70.98.70">
    <property type="match status" value="1"/>
</dbReference>
<dbReference type="SUPFAM" id="SSF49785">
    <property type="entry name" value="Galactose-binding domain-like"/>
    <property type="match status" value="3"/>
</dbReference>
<evidence type="ECO:0000256" key="1">
    <source>
        <dbReference type="ARBA" id="ARBA00004196"/>
    </source>
</evidence>
<keyword evidence="3" id="KW-0732">Signal</keyword>
<dbReference type="EMBL" id="JBHTJZ010000014">
    <property type="protein sequence ID" value="MFD0960219.1"/>
    <property type="molecule type" value="Genomic_DNA"/>
</dbReference>
<evidence type="ECO:0000256" key="2">
    <source>
        <dbReference type="ARBA" id="ARBA00022801"/>
    </source>
</evidence>
<dbReference type="Pfam" id="PF00754">
    <property type="entry name" value="F5_F8_type_C"/>
    <property type="match status" value="1"/>
</dbReference>
<dbReference type="InterPro" id="IPR054645">
    <property type="entry name" value="HepB"/>
</dbReference>
<dbReference type="InterPro" id="IPR008929">
    <property type="entry name" value="Chondroitin_lyas"/>
</dbReference>
<evidence type="ECO:0000256" key="3">
    <source>
        <dbReference type="SAM" id="SignalP"/>
    </source>
</evidence>
<dbReference type="Gene3D" id="1.50.10.100">
    <property type="entry name" value="Chondroitin AC/alginate lyase"/>
    <property type="match status" value="2"/>
</dbReference>
<proteinExistence type="predicted"/>
<dbReference type="InterPro" id="IPR012480">
    <property type="entry name" value="Hepar_II_III_C"/>
</dbReference>
<dbReference type="InterPro" id="IPR008969">
    <property type="entry name" value="CarboxyPept-like_regulatory"/>
</dbReference>
<keyword evidence="5" id="KW-0456">Lyase</keyword>
<keyword evidence="6" id="KW-1185">Reference proteome</keyword>
<dbReference type="InterPro" id="IPR003305">
    <property type="entry name" value="CenC_carb-bd"/>
</dbReference>
<comment type="subcellular location">
    <subcellularLocation>
        <location evidence="1">Cell envelope</location>
    </subcellularLocation>
</comment>
<keyword evidence="2" id="KW-0378">Hydrolase</keyword>
<feature type="domain" description="F5/8 type C" evidence="4">
    <location>
        <begin position="706"/>
        <end position="801"/>
    </location>
</feature>
<dbReference type="Pfam" id="PF18675">
    <property type="entry name" value="HepII_C"/>
    <property type="match status" value="1"/>
</dbReference>
<feature type="signal peptide" evidence="3">
    <location>
        <begin position="1"/>
        <end position="34"/>
    </location>
</feature>
<organism evidence="5 6">
    <name type="scientific">Paenibacillus chungangensis</name>
    <dbReference type="NCBI Taxonomy" id="696535"/>
    <lineage>
        <taxon>Bacteria</taxon>
        <taxon>Bacillati</taxon>
        <taxon>Bacillota</taxon>
        <taxon>Bacilli</taxon>
        <taxon>Bacillales</taxon>
        <taxon>Paenibacillaceae</taxon>
        <taxon>Paenibacillus</taxon>
    </lineage>
</organism>
<dbReference type="Gene3D" id="2.60.40.1120">
    <property type="entry name" value="Carboxypeptidase-like, regulatory domain"/>
    <property type="match status" value="2"/>
</dbReference>
<evidence type="ECO:0000313" key="5">
    <source>
        <dbReference type="EMBL" id="MFD0960219.1"/>
    </source>
</evidence>
<dbReference type="Pfam" id="PF02018">
    <property type="entry name" value="CBM_4_9"/>
    <property type="match status" value="1"/>
</dbReference>
<dbReference type="Gene3D" id="2.60.120.260">
    <property type="entry name" value="Galactose-binding domain-like"/>
    <property type="match status" value="2"/>
</dbReference>
<sequence length="1586" mass="173232">MLSLLKWNSAWKLMLAVVLVAQLLAVSPAGPVEASVGGGLLGNGGFEAGLSGWNQNYGSGGIAVSDEQAFEGAYSLKITDASSTASYGMESDKLPAYPGKSYSVTSQVYMVSGYASVMLRFYNDNNQLVESNSIPKSTPRDTWQSADVSAIAPAGTAKVSVLFYSSLATMSEYYVDNVSLHERTLLEGTVTDEASGSPLEDAGVFLHEAVDTGYAAPLETTISAADGSYQFIGGVTDGSYAIRFVKEGYLDTVMPVTVGSASVPPIDAALSADPAWEPVSLLPNGSFEAGLAHWEQTFGSGGIALDGMRSSDGRYSVHIDDVNPSASYGLESDRLTAYGGKNYTASAKVFVESGGATLYIRFYDAAGSLLLSTATQQKSPTAEWVPLVHSSEAPAGTATVSVLLYSGLFSIGAFYADELTLEARTIIRGTASDTGSGAPLPFAKLYLYNAADTAYTAPLDSAVSQLDGAYVLTGGVASGSYVLRAKRPGYETAAVPLTVGQSELGPIYVALSEDLQAQKWSIGGSALSFEDGTPVVGATAKLYHMADMHFAMPISTAASDAAGRFTFPDAQPDGRYQVQVESNGRYKTTHPAIVYGAAADDLSVRMPEKTVYTESTLPVPPATHPRLYVTPSLVPQLQAKIATAEFAPIWEDVQRKGAVTEYNMRSSGTTAGFENYPFPSAVNARYVRIVGSHNSNSGPWNSIIETAIFGEDNAGQRIALPIQAVDWSSAQNEWHDGNRTVDGDLSSNSYWAAFGAGEWVQYDLGSVTTVTDIDIAWYQGNQRYQYFDIRVSNDGITWERVPFNFPVPPPGELEAVQQGRSNYKAFWLSHAEAAALRYLLEGSAEHGLQAIEVMRNFMSTVQYEGEQTYFYAGKTIHTAALVYDWCYPLLTASDKAFFVEKSKELAAIMSVGYPPVKQGNVVGHGSEFQVMRDQLGMGIAVYDEDPEMYNLAAMRFFNEYVPARNFWYQSGMHHQGDTYGLQGRFEPELWAQWMFQRMGYGSVLSEKQADLIYRAIYTRRPDGQLLRDGDTYWDRRYKPDQYWQYSFAITMAAGYYQDPYIQDEFLRQYEQGGVDSVTAVLFADFTLPSQPVSQLPLTRYFGYPSGTMMARTGWDQGYDSNTVVAEMKGGEYYYTNHQHLDMGSFQVYHKGALALDSGMYKGQYGPYGSDHDLHYYKKTIAHNAMLVMDPSEKSPTSRKFVNDGGQRLPYTGQSSEVKTLEGLLDSDLHMGVIKAYAYGPDEHTPAFSYLQADLSAAYSDKVQQYQRAYAFIHTGDANVPGAMIVYDRIASSDPHFKKYWLLHAMEEPEVSGNRVTIRRTEGQYDGKLVNEALLPGSGNLTIEKIGGPGREFEVFGTNYPQTPYKAPGQHAVEGGAWRVQLSPNVPSEEDAFLNVMQFMDNDVTAPLDVTAIDAEKLLGARVGDHAVLFNRHAGRTAETLSFQLPGSGPATVAVTGLKEGSWLIHRTGQIELVLAQSTEEGGMITFQGESGGYTLTYIEELQLDDVLDLLRELGVLEHPVSKKWSEKWEVIARMKADGRGGIAIAQLEQLTTQLDHPELPELIAPSVIEVLKKAAVETIEDWYTND</sequence>
<accession>A0ABW3HRX7</accession>
<gene>
    <name evidence="5" type="primary">hepB</name>
    <name evidence="5" type="ORF">ACFQ2I_12535</name>
</gene>
<dbReference type="Gene3D" id="2.60.40.2750">
    <property type="match status" value="1"/>
</dbReference>
<name>A0ABW3HRX7_9BACL</name>
<dbReference type="Proteomes" id="UP001596989">
    <property type="component" value="Unassembled WGS sequence"/>
</dbReference>
<dbReference type="PROSITE" id="PS50022">
    <property type="entry name" value="FA58C_3"/>
    <property type="match status" value="1"/>
</dbReference>
<reference evidence="6" key="1">
    <citation type="journal article" date="2019" name="Int. J. Syst. Evol. Microbiol.">
        <title>The Global Catalogue of Microorganisms (GCM) 10K type strain sequencing project: providing services to taxonomists for standard genome sequencing and annotation.</title>
        <authorList>
            <consortium name="The Broad Institute Genomics Platform"/>
            <consortium name="The Broad Institute Genome Sequencing Center for Infectious Disease"/>
            <person name="Wu L."/>
            <person name="Ma J."/>
        </authorList>
    </citation>
    <scope>NUCLEOTIDE SEQUENCE [LARGE SCALE GENOMIC DNA]</scope>
    <source>
        <strain evidence="6">CCUG 59129</strain>
    </source>
</reference>
<dbReference type="NCBIfam" id="NF045571">
    <property type="entry name" value="HepHepsulflyase"/>
    <property type="match status" value="1"/>
</dbReference>
<dbReference type="GO" id="GO:0047488">
    <property type="term" value="F:heparin lyase activity"/>
    <property type="evidence" value="ECO:0007669"/>
    <property type="project" value="UniProtKB-EC"/>
</dbReference>
<evidence type="ECO:0000259" key="4">
    <source>
        <dbReference type="PROSITE" id="PS50022"/>
    </source>
</evidence>
<dbReference type="SUPFAM" id="SSF49464">
    <property type="entry name" value="Carboxypeptidase regulatory domain-like"/>
    <property type="match status" value="2"/>
</dbReference>
<dbReference type="EC" id="4.2.2.7" evidence="5"/>
<dbReference type="EC" id="4.2.2.8" evidence="5"/>
<comment type="caution">
    <text evidence="5">The sequence shown here is derived from an EMBL/GenBank/DDBJ whole genome shotgun (WGS) entry which is preliminary data.</text>
</comment>
<dbReference type="Pfam" id="PF13620">
    <property type="entry name" value="CarboxypepD_reg"/>
    <property type="match status" value="2"/>
</dbReference>
<dbReference type="InterPro" id="IPR040925">
    <property type="entry name" value="HepII_C"/>
</dbReference>
<protein>
    <submittedName>
        <fullName evidence="5">Heparin/heparin-sulfate lyase HepB</fullName>
        <ecNumber evidence="5">4.2.2.7</ecNumber>
        <ecNumber evidence="5">4.2.2.8</ecNumber>
    </submittedName>
</protein>
<dbReference type="GO" id="GO:0015021">
    <property type="term" value="F:heparin-sulfate lyase activity"/>
    <property type="evidence" value="ECO:0007669"/>
    <property type="project" value="UniProtKB-EC"/>
</dbReference>
<dbReference type="InterPro" id="IPR008979">
    <property type="entry name" value="Galactose-bd-like_sf"/>
</dbReference>
<dbReference type="RefSeq" id="WP_377564597.1">
    <property type="nucleotide sequence ID" value="NZ_JBHTJZ010000014.1"/>
</dbReference>
<evidence type="ECO:0000313" key="6">
    <source>
        <dbReference type="Proteomes" id="UP001596989"/>
    </source>
</evidence>
<dbReference type="Pfam" id="PF07940">
    <property type="entry name" value="Hepar_II_III_C"/>
    <property type="match status" value="1"/>
</dbReference>
<feature type="chain" id="PRO_5046833044" evidence="3">
    <location>
        <begin position="35"/>
        <end position="1586"/>
    </location>
</feature>
<dbReference type="InterPro" id="IPR000421">
    <property type="entry name" value="FA58C"/>
</dbReference>